<evidence type="ECO:0000313" key="11">
    <source>
        <dbReference type="Proteomes" id="UP000751190"/>
    </source>
</evidence>
<dbReference type="Pfam" id="PF02416">
    <property type="entry name" value="TatA_B_E"/>
    <property type="match status" value="1"/>
</dbReference>
<dbReference type="GO" id="GO:0016020">
    <property type="term" value="C:membrane"/>
    <property type="evidence" value="ECO:0007669"/>
    <property type="project" value="UniProtKB-SubCell"/>
</dbReference>
<comment type="caution">
    <text evidence="10">The sequence shown here is derived from an EMBL/GenBank/DDBJ whole genome shotgun (WGS) entry which is preliminary data.</text>
</comment>
<protein>
    <submittedName>
        <fullName evidence="10">Uncharacterized protein</fullName>
    </submittedName>
</protein>
<dbReference type="Proteomes" id="UP000751190">
    <property type="component" value="Unassembled WGS sequence"/>
</dbReference>
<feature type="signal peptide" evidence="9">
    <location>
        <begin position="1"/>
        <end position="16"/>
    </location>
</feature>
<dbReference type="OrthoDB" id="1923722at2759"/>
<sequence>MLRHVLLLCAALGASAFTPALSAQRRAQLGATTSSAFAITAAPISARPACLPQPAQMSLFGLGWPELLVIGGAALLFFGPDKLTNVAKEAGKSAAALKDASAAFQEGLSEASKSESPEKIAAKKDE</sequence>
<evidence type="ECO:0000256" key="4">
    <source>
        <dbReference type="ARBA" id="ARBA00022927"/>
    </source>
</evidence>
<feature type="compositionally biased region" description="Basic and acidic residues" evidence="8">
    <location>
        <begin position="112"/>
        <end position="126"/>
    </location>
</feature>
<evidence type="ECO:0000256" key="9">
    <source>
        <dbReference type="SAM" id="SignalP"/>
    </source>
</evidence>
<dbReference type="Gene3D" id="1.20.5.3310">
    <property type="match status" value="1"/>
</dbReference>
<evidence type="ECO:0000256" key="8">
    <source>
        <dbReference type="SAM" id="MobiDB-lite"/>
    </source>
</evidence>
<keyword evidence="11" id="KW-1185">Reference proteome</keyword>
<feature type="chain" id="PRO_5035212335" evidence="9">
    <location>
        <begin position="17"/>
        <end position="126"/>
    </location>
</feature>
<keyword evidence="6" id="KW-0811">Translocation</keyword>
<keyword evidence="9" id="KW-0732">Signal</keyword>
<dbReference type="PANTHER" id="PTHR33162">
    <property type="entry name" value="SEC-INDEPENDENT PROTEIN TRANSLOCASE PROTEIN TATA, CHLOROPLASTIC"/>
    <property type="match status" value="1"/>
</dbReference>
<dbReference type="InterPro" id="IPR003369">
    <property type="entry name" value="TatA/B/E"/>
</dbReference>
<feature type="region of interest" description="Disordered" evidence="8">
    <location>
        <begin position="107"/>
        <end position="126"/>
    </location>
</feature>
<evidence type="ECO:0000313" key="10">
    <source>
        <dbReference type="EMBL" id="KAG8459578.1"/>
    </source>
</evidence>
<evidence type="ECO:0000256" key="3">
    <source>
        <dbReference type="ARBA" id="ARBA00022692"/>
    </source>
</evidence>
<evidence type="ECO:0000256" key="5">
    <source>
        <dbReference type="ARBA" id="ARBA00022989"/>
    </source>
</evidence>
<dbReference type="GO" id="GO:0015031">
    <property type="term" value="P:protein transport"/>
    <property type="evidence" value="ECO:0007669"/>
    <property type="project" value="UniProtKB-KW"/>
</dbReference>
<evidence type="ECO:0000256" key="1">
    <source>
        <dbReference type="ARBA" id="ARBA00004167"/>
    </source>
</evidence>
<evidence type="ECO:0000256" key="2">
    <source>
        <dbReference type="ARBA" id="ARBA00022448"/>
    </source>
</evidence>
<evidence type="ECO:0000256" key="7">
    <source>
        <dbReference type="ARBA" id="ARBA00023136"/>
    </source>
</evidence>
<gene>
    <name evidence="10" type="ORF">KFE25_000934</name>
</gene>
<keyword evidence="2" id="KW-0813">Transport</keyword>
<name>A0A8J6C9M6_DIALT</name>
<dbReference type="PANTHER" id="PTHR33162:SF1">
    <property type="entry name" value="SEC-INDEPENDENT PROTEIN TRANSLOCASE PROTEIN TATA, CHLOROPLASTIC"/>
    <property type="match status" value="1"/>
</dbReference>
<dbReference type="OMA" id="QGMAYIS"/>
<reference evidence="10" key="1">
    <citation type="submission" date="2021-05" db="EMBL/GenBank/DDBJ databases">
        <title>The genome of the haptophyte Pavlova lutheri (Diacronema luteri, Pavlovales) - a model for lipid biosynthesis in eukaryotic algae.</title>
        <authorList>
            <person name="Hulatt C.J."/>
            <person name="Posewitz M.C."/>
        </authorList>
    </citation>
    <scope>NUCLEOTIDE SEQUENCE</scope>
    <source>
        <strain evidence="10">NIVA-4/92</strain>
    </source>
</reference>
<keyword evidence="3" id="KW-0812">Transmembrane</keyword>
<proteinExistence type="predicted"/>
<dbReference type="AlphaFoldDB" id="A0A8J6C9M6"/>
<keyword evidence="7" id="KW-0472">Membrane</keyword>
<comment type="subcellular location">
    <subcellularLocation>
        <location evidence="1">Membrane</location>
        <topology evidence="1">Single-pass membrane protein</topology>
    </subcellularLocation>
</comment>
<evidence type="ECO:0000256" key="6">
    <source>
        <dbReference type="ARBA" id="ARBA00023010"/>
    </source>
</evidence>
<organism evidence="10 11">
    <name type="scientific">Diacronema lutheri</name>
    <name type="common">Unicellular marine alga</name>
    <name type="synonym">Monochrysis lutheri</name>
    <dbReference type="NCBI Taxonomy" id="2081491"/>
    <lineage>
        <taxon>Eukaryota</taxon>
        <taxon>Haptista</taxon>
        <taxon>Haptophyta</taxon>
        <taxon>Pavlovophyceae</taxon>
        <taxon>Pavlovales</taxon>
        <taxon>Pavlovaceae</taxon>
        <taxon>Diacronema</taxon>
    </lineage>
</organism>
<keyword evidence="5" id="KW-1133">Transmembrane helix</keyword>
<accession>A0A8J6C9M6</accession>
<dbReference type="EMBL" id="JAGTXO010000039">
    <property type="protein sequence ID" value="KAG8459578.1"/>
    <property type="molecule type" value="Genomic_DNA"/>
</dbReference>
<keyword evidence="4" id="KW-0653">Protein transport</keyword>